<protein>
    <submittedName>
        <fullName evidence="2">Uncharacterized protein</fullName>
    </submittedName>
</protein>
<keyword evidence="3" id="KW-1185">Reference proteome</keyword>
<dbReference type="AlphaFoldDB" id="A0A330HMU1"/>
<organism evidence="2 3">
    <name type="scientific">Mesorhizobium hawassense</name>
    <dbReference type="NCBI Taxonomy" id="1209954"/>
    <lineage>
        <taxon>Bacteria</taxon>
        <taxon>Pseudomonadati</taxon>
        <taxon>Pseudomonadota</taxon>
        <taxon>Alphaproteobacteria</taxon>
        <taxon>Hyphomicrobiales</taxon>
        <taxon>Phyllobacteriaceae</taxon>
        <taxon>Mesorhizobium</taxon>
    </lineage>
</organism>
<evidence type="ECO:0000256" key="1">
    <source>
        <dbReference type="SAM" id="MobiDB-lite"/>
    </source>
</evidence>
<name>A0A330HMU1_9HYPH</name>
<reference evidence="2 3" key="2">
    <citation type="submission" date="2018-07" db="EMBL/GenBank/DDBJ databases">
        <title>Diversity of Mesorhizobium strains in Brazil.</title>
        <authorList>
            <person name="Helene L.C.F."/>
            <person name="Dall'Agnol R."/>
            <person name="Delamuta J.R.M."/>
            <person name="Hungria M."/>
        </authorList>
    </citation>
    <scope>NUCLEOTIDE SEQUENCE [LARGE SCALE GENOMIC DNA]</scope>
    <source>
        <strain evidence="2 3">AC99b</strain>
    </source>
</reference>
<evidence type="ECO:0000313" key="3">
    <source>
        <dbReference type="Proteomes" id="UP000251558"/>
    </source>
</evidence>
<dbReference type="Proteomes" id="UP000251558">
    <property type="component" value="Unassembled WGS sequence"/>
</dbReference>
<feature type="region of interest" description="Disordered" evidence="1">
    <location>
        <begin position="44"/>
        <end position="144"/>
    </location>
</feature>
<evidence type="ECO:0000313" key="2">
    <source>
        <dbReference type="EMBL" id="RAZ88852.1"/>
    </source>
</evidence>
<proteinExistence type="predicted"/>
<reference evidence="3" key="1">
    <citation type="submission" date="2018-06" db="EMBL/GenBank/DDBJ databases">
        <authorList>
            <person name="Helene L.C."/>
            <person name="Dall'Agnol R."/>
            <person name="Delamuta J.R."/>
            <person name="Hungria M."/>
        </authorList>
    </citation>
    <scope>NUCLEOTIDE SEQUENCE [LARGE SCALE GENOMIC DNA]</scope>
    <source>
        <strain evidence="3">AC99b</strain>
    </source>
</reference>
<dbReference type="EMBL" id="QMBP01000010">
    <property type="protein sequence ID" value="RAZ88852.1"/>
    <property type="molecule type" value="Genomic_DNA"/>
</dbReference>
<accession>A0A330HMU1</accession>
<gene>
    <name evidence="2" type="ORF">DPM33_20670</name>
</gene>
<sequence>MGWEPAGEESRDAPLRLRRSRLQPSFGQISPLKRPFGALLGQIGNGDVGVQRASSRSLRVHWRRPRIPGAGEPPRTSSAAATGPRCRPATDWSSCHAASTEESPSPQTGPRPHVAVARSLACSPIAPTDDEEARPSSVRSTRLARGFKLEPCPYRIGRRRPCPRPADMP</sequence>
<feature type="compositionally biased region" description="Polar residues" evidence="1">
    <location>
        <begin position="91"/>
        <end position="108"/>
    </location>
</feature>
<comment type="caution">
    <text evidence="2">The sequence shown here is derived from an EMBL/GenBank/DDBJ whole genome shotgun (WGS) entry which is preliminary data.</text>
</comment>